<reference evidence="4 5" key="1">
    <citation type="submission" date="2018-08" db="EMBL/GenBank/DDBJ databases">
        <title>Draft genome of the lignicolous fungus Coniochaeta pulveracea.</title>
        <authorList>
            <person name="Borstlap C.J."/>
            <person name="De Witt R.N."/>
            <person name="Botha A."/>
            <person name="Volschenk H."/>
        </authorList>
    </citation>
    <scope>NUCLEOTIDE SEQUENCE [LARGE SCALE GENOMIC DNA]</scope>
    <source>
        <strain evidence="4 5">CAB683</strain>
    </source>
</reference>
<comment type="function">
    <text evidence="1">Involved in endocytosis.</text>
</comment>
<name>A0A420Y4U7_9PEZI</name>
<feature type="compositionally biased region" description="Low complexity" evidence="3">
    <location>
        <begin position="1067"/>
        <end position="1080"/>
    </location>
</feature>
<dbReference type="InterPro" id="IPR051722">
    <property type="entry name" value="Endocytosis_PI4K-reg_protein"/>
</dbReference>
<feature type="region of interest" description="Disordered" evidence="3">
    <location>
        <begin position="714"/>
        <end position="845"/>
    </location>
</feature>
<feature type="compositionally biased region" description="Polar residues" evidence="3">
    <location>
        <begin position="964"/>
        <end position="978"/>
    </location>
</feature>
<comment type="caution">
    <text evidence="4">The sequence shown here is derived from an EMBL/GenBank/DDBJ whole genome shotgun (WGS) entry which is preliminary data.</text>
</comment>
<comment type="similarity">
    <text evidence="2">Belongs to the YPP1 family.</text>
</comment>
<evidence type="ECO:0000256" key="2">
    <source>
        <dbReference type="ARBA" id="ARBA00038251"/>
    </source>
</evidence>
<dbReference type="SMART" id="SM00028">
    <property type="entry name" value="TPR"/>
    <property type="match status" value="3"/>
</dbReference>
<dbReference type="STRING" id="177199.A0A420Y4U7"/>
<keyword evidence="5" id="KW-1185">Reference proteome</keyword>
<gene>
    <name evidence="4" type="ORF">DL546_002930</name>
</gene>
<evidence type="ECO:0000256" key="1">
    <source>
        <dbReference type="ARBA" id="ARBA00002550"/>
    </source>
</evidence>
<accession>A0A420Y4U7</accession>
<dbReference type="EMBL" id="QVQW01000050">
    <property type="protein sequence ID" value="RKU42857.1"/>
    <property type="molecule type" value="Genomic_DNA"/>
</dbReference>
<dbReference type="PANTHER" id="PTHR23083:SF464">
    <property type="entry name" value="TETRATRICOPEPTIDE REPEAT DOMAIN 7, ISOFORM A"/>
    <property type="match status" value="1"/>
</dbReference>
<feature type="region of interest" description="Disordered" evidence="3">
    <location>
        <begin position="960"/>
        <end position="984"/>
    </location>
</feature>
<evidence type="ECO:0000313" key="5">
    <source>
        <dbReference type="Proteomes" id="UP000275385"/>
    </source>
</evidence>
<feature type="region of interest" description="Disordered" evidence="3">
    <location>
        <begin position="1065"/>
        <end position="1142"/>
    </location>
</feature>
<dbReference type="PANTHER" id="PTHR23083">
    <property type="entry name" value="TETRATRICOPEPTIDE REPEAT PROTEIN, TPR"/>
    <property type="match status" value="1"/>
</dbReference>
<feature type="compositionally biased region" description="Polar residues" evidence="3">
    <location>
        <begin position="774"/>
        <end position="795"/>
    </location>
</feature>
<feature type="compositionally biased region" description="Pro residues" evidence="3">
    <location>
        <begin position="1127"/>
        <end position="1138"/>
    </location>
</feature>
<organism evidence="4 5">
    <name type="scientific">Coniochaeta pulveracea</name>
    <dbReference type="NCBI Taxonomy" id="177199"/>
    <lineage>
        <taxon>Eukaryota</taxon>
        <taxon>Fungi</taxon>
        <taxon>Dikarya</taxon>
        <taxon>Ascomycota</taxon>
        <taxon>Pezizomycotina</taxon>
        <taxon>Sordariomycetes</taxon>
        <taxon>Sordariomycetidae</taxon>
        <taxon>Coniochaetales</taxon>
        <taxon>Coniochaetaceae</taxon>
        <taxon>Coniochaeta</taxon>
    </lineage>
</organism>
<sequence>MSPSAAKGTHYIQLLDEARCDGNWEAIPELVRKIRKHAPERSCLSLTAETEHALAKVAQHITPSSKPTTAVAQQDIAALLERLPKLVAAAAEEQKYGEDRYQALVCIGWLHWTAGQYDLAAAHLPAEEAFKHLESTGNISTWTKVCALKSAYLKANCLTRAGNRTGALAQFAAAIRPLSSVWTGASSKKQLCYWSELFLTEYCMLFSHSIEEHEDILRDPDCLVCFRSWASYWSLQKAAGLGGFAAWGSLPKRRIWLAYYDVLSELLKQDLPYPTGNAPTYNEPSARAQLRAELKHVESVYNTLLLSETEFPRADEERVEVERFVELVMENWKILNGRGWKEHDLGQGGKDSLSRGVLDILYSAATRTYHSTAILRYLYLAHLAVAEFDLAFKSFDSYFELVMRGKARVEKTGHPEPSLDDDETVLETVSSCTIALCRYGDRQAAGKAKHLAAELEKLLEKFAKKQQPQSDSFQDEAPSPYAEDAPPPAVQQPVGLGALALSWQAIGLAHAQWARMTYDAASRSDIQRKAIQCLKKSLSSEYGKVAEARGIFALGLLLAEQRELTTAIELVKTTLLADKVSTEDDLYHGSYWRERALVPLWHLLSLMLSARQDYLMAARACEGAFEQFKDPSVLFGTKSLNGYRSEHLNEVSEEKAIETGGVVDDMDAFEKESILEVKMTQLALVELLEGPKVAVNASVELLTLYSRLFGAPHEKPTFNNTPGTRDPPKSSAGTLRSIKGSLFHRHRHGTSHERSTRSRHSMAPSEKTVAVRPQTAQTDETFAPSVAQTTPINTAETRRSRQSVAGALRGDELPGGKLHSLRKRESSGSRHRAASSGPVSHQPSLVDGNAYFTPYEDPSSGQRGFFTAASRRHPSGSGFMDSNSGPKPSLAGVAVDKLEPEPVILPVIHFPEEYHVRRRTAILVQVWLMTAGFYRRAGMYEDAQAAIIEANKLVQSLEGDISKDSTSGPQTGSTTNAGEVSLRHPGWAGKKSVEELWGDVWSEKGDLSVAKGLPYVARADFETALTHFPDHPRAIVGLSNILLDIYDETLLPPPAVPGLNIAPGPVSTSSASGSSAASTTIGAVPKHDRHRDFTTTFPAGPLGLRKGPPRNSEPVAPTEAASNTSPTPVPNQQLPPPYKAKSLPLNDRLAARDRAYGLLSGLTKLGTGWNHSEAWFTLARAHEESGQLDKAKEALWWCVELEGGKGVREWTCVGAGDGYVL</sequence>
<evidence type="ECO:0008006" key="6">
    <source>
        <dbReference type="Google" id="ProtNLM"/>
    </source>
</evidence>
<proteinExistence type="inferred from homology"/>
<dbReference type="InterPro" id="IPR019734">
    <property type="entry name" value="TPR_rpt"/>
</dbReference>
<evidence type="ECO:0000313" key="4">
    <source>
        <dbReference type="EMBL" id="RKU42857.1"/>
    </source>
</evidence>
<dbReference type="InterPro" id="IPR011990">
    <property type="entry name" value="TPR-like_helical_dom_sf"/>
</dbReference>
<dbReference type="Proteomes" id="UP000275385">
    <property type="component" value="Unassembled WGS sequence"/>
</dbReference>
<dbReference type="SUPFAM" id="SSF48452">
    <property type="entry name" value="TPR-like"/>
    <property type="match status" value="1"/>
</dbReference>
<dbReference type="AlphaFoldDB" id="A0A420Y4U7"/>
<evidence type="ECO:0000256" key="3">
    <source>
        <dbReference type="SAM" id="MobiDB-lite"/>
    </source>
</evidence>
<feature type="region of interest" description="Disordered" evidence="3">
    <location>
        <begin position="464"/>
        <end position="489"/>
    </location>
</feature>
<protein>
    <recommendedName>
        <fullName evidence="6">Filamentation protein</fullName>
    </recommendedName>
</protein>
<dbReference type="Gene3D" id="1.25.40.10">
    <property type="entry name" value="Tetratricopeptide repeat domain"/>
    <property type="match status" value="1"/>
</dbReference>
<dbReference type="OrthoDB" id="29013at2759"/>